<keyword evidence="3" id="KW-1185">Reference proteome</keyword>
<feature type="region of interest" description="Disordered" evidence="1">
    <location>
        <begin position="44"/>
        <end position="117"/>
    </location>
</feature>
<feature type="compositionally biased region" description="Polar residues" evidence="1">
    <location>
        <begin position="173"/>
        <end position="183"/>
    </location>
</feature>
<dbReference type="EMBL" id="CP113797">
    <property type="protein sequence ID" value="WAL58252.1"/>
    <property type="molecule type" value="Genomic_DNA"/>
</dbReference>
<feature type="compositionally biased region" description="Basic and acidic residues" evidence="1">
    <location>
        <begin position="151"/>
        <end position="160"/>
    </location>
</feature>
<organism evidence="2 3">
    <name type="scientific">Thermocoleostomius sinensis A174</name>
    <dbReference type="NCBI Taxonomy" id="2016057"/>
    <lineage>
        <taxon>Bacteria</taxon>
        <taxon>Bacillati</taxon>
        <taxon>Cyanobacteriota</taxon>
        <taxon>Cyanophyceae</taxon>
        <taxon>Oculatellales</taxon>
        <taxon>Oculatellaceae</taxon>
        <taxon>Thermocoleostomius</taxon>
    </lineage>
</organism>
<evidence type="ECO:0000313" key="3">
    <source>
        <dbReference type="Proteomes" id="UP001163152"/>
    </source>
</evidence>
<evidence type="ECO:0000313" key="2">
    <source>
        <dbReference type="EMBL" id="WAL58252.1"/>
    </source>
</evidence>
<proteinExistence type="predicted"/>
<name>A0A9E8Z8H5_9CYAN</name>
<gene>
    <name evidence="2" type="ORF">OXH18_13765</name>
</gene>
<dbReference type="AlphaFoldDB" id="A0A9E8Z8H5"/>
<dbReference type="RefSeq" id="WP_268607656.1">
    <property type="nucleotide sequence ID" value="NZ_CP113797.1"/>
</dbReference>
<feature type="region of interest" description="Disordered" evidence="1">
    <location>
        <begin position="151"/>
        <end position="199"/>
    </location>
</feature>
<protein>
    <submittedName>
        <fullName evidence="2">Uncharacterized protein</fullName>
    </submittedName>
</protein>
<reference evidence="2" key="1">
    <citation type="submission" date="2022-12" db="EMBL/GenBank/DDBJ databases">
        <title>Polyphasic identification of a Novel Hot-Spring Cyanobacterium Ocullathermofonsia sinensis gen nov. sp. nov. and Genomic Insights on its Adaptations to the Thermal Habitat.</title>
        <authorList>
            <person name="Daroch M."/>
            <person name="Tang J."/>
            <person name="Jiang Y."/>
        </authorList>
    </citation>
    <scope>NUCLEOTIDE SEQUENCE</scope>
    <source>
        <strain evidence="2">PKUAC-SCTA174</strain>
    </source>
</reference>
<feature type="compositionally biased region" description="Polar residues" evidence="1">
    <location>
        <begin position="80"/>
        <end position="95"/>
    </location>
</feature>
<dbReference type="KEGG" id="tsin:OXH18_13765"/>
<dbReference type="Proteomes" id="UP001163152">
    <property type="component" value="Chromosome"/>
</dbReference>
<accession>A0A9E8Z8H5</accession>
<sequence length="199" mass="21854">MNNMTHKVLSGLNNIVSVFKQFRLERIFIVVVAACLVLVTTACSPDSPRVSGSGSYNERVGQPNGLREYTDRADNKSRPDLSSYQDETARDSSATRAKAKELSQRARENVKQVQTPGELIEEVQEGPSLGARTRNVLDNVGEAVENFKDDFAEGTRENAERLQAGADKAGRNAQMTAKQIQRNAQQAADDVADTVRDRA</sequence>
<feature type="compositionally biased region" description="Basic and acidic residues" evidence="1">
    <location>
        <begin position="98"/>
        <end position="110"/>
    </location>
</feature>
<feature type="compositionally biased region" description="Basic and acidic residues" evidence="1">
    <location>
        <begin position="68"/>
        <end position="79"/>
    </location>
</feature>
<evidence type="ECO:0000256" key="1">
    <source>
        <dbReference type="SAM" id="MobiDB-lite"/>
    </source>
</evidence>